<gene>
    <name evidence="2" type="ORF">OG288_37100</name>
</gene>
<sequence length="215" mass="22944">MTVKEPDFWVLEYVTITKDPRTDLVVAIGGTEKAADILQRSGGFITPPGPRGDYHRLPHGLPIEQQRLKATTASHALLAAGHSVHLDPTLNALATPNGDHDAALRYLAHLAERVFTAETSAEVAEVLTEIAAPVHGLLPLLREVVVRAGIVASDLQGTAPGEDPEPLARLGDTANSMSQAAHMILHARNHTARAPRPTAPTPPPRTAQTSASRHR</sequence>
<name>A0ABZ1JP79_9ACTN</name>
<dbReference type="EMBL" id="CP108133">
    <property type="protein sequence ID" value="WTP53451.1"/>
    <property type="molecule type" value="Genomic_DNA"/>
</dbReference>
<evidence type="ECO:0000313" key="3">
    <source>
        <dbReference type="Proteomes" id="UP001432166"/>
    </source>
</evidence>
<evidence type="ECO:0000256" key="1">
    <source>
        <dbReference type="SAM" id="MobiDB-lite"/>
    </source>
</evidence>
<protein>
    <submittedName>
        <fullName evidence="2">Uncharacterized protein</fullName>
    </submittedName>
</protein>
<evidence type="ECO:0000313" key="2">
    <source>
        <dbReference type="EMBL" id="WTP53451.1"/>
    </source>
</evidence>
<feature type="region of interest" description="Disordered" evidence="1">
    <location>
        <begin position="189"/>
        <end position="215"/>
    </location>
</feature>
<dbReference type="Proteomes" id="UP001432166">
    <property type="component" value="Chromosome"/>
</dbReference>
<proteinExistence type="predicted"/>
<accession>A0ABZ1JP79</accession>
<reference evidence="2" key="1">
    <citation type="submission" date="2022-10" db="EMBL/GenBank/DDBJ databases">
        <title>The complete genomes of actinobacterial strains from the NBC collection.</title>
        <authorList>
            <person name="Joergensen T.S."/>
            <person name="Alvarez Arevalo M."/>
            <person name="Sterndorff E.B."/>
            <person name="Faurdal D."/>
            <person name="Vuksanovic O."/>
            <person name="Mourched A.-S."/>
            <person name="Charusanti P."/>
            <person name="Shaw S."/>
            <person name="Blin K."/>
            <person name="Weber T."/>
        </authorList>
    </citation>
    <scope>NUCLEOTIDE SEQUENCE</scope>
    <source>
        <strain evidence="2">NBC_00189</strain>
    </source>
</reference>
<dbReference type="RefSeq" id="WP_328939236.1">
    <property type="nucleotide sequence ID" value="NZ_CP108133.1"/>
</dbReference>
<organism evidence="2 3">
    <name type="scientific">Streptomyces tauricus</name>
    <dbReference type="NCBI Taxonomy" id="68274"/>
    <lineage>
        <taxon>Bacteria</taxon>
        <taxon>Bacillati</taxon>
        <taxon>Actinomycetota</taxon>
        <taxon>Actinomycetes</taxon>
        <taxon>Kitasatosporales</taxon>
        <taxon>Streptomycetaceae</taxon>
        <taxon>Streptomyces</taxon>
        <taxon>Streptomyces aurantiacus group</taxon>
    </lineage>
</organism>
<keyword evidence="3" id="KW-1185">Reference proteome</keyword>